<evidence type="ECO:0000313" key="3">
    <source>
        <dbReference type="Proteomes" id="UP000639396"/>
    </source>
</evidence>
<gene>
    <name evidence="2" type="ORF">IDH45_28780</name>
</gene>
<protein>
    <submittedName>
        <fullName evidence="2">Uncharacterized protein</fullName>
    </submittedName>
</protein>
<reference evidence="2" key="1">
    <citation type="submission" date="2020-09" db="EMBL/GenBank/DDBJ databases">
        <title>A novel bacterium of genus Paenibacillus, isolated from South China Sea.</title>
        <authorList>
            <person name="Huang H."/>
            <person name="Mo K."/>
            <person name="Hu Y."/>
        </authorList>
    </citation>
    <scope>NUCLEOTIDE SEQUENCE</scope>
    <source>
        <strain evidence="2">IB182363</strain>
    </source>
</reference>
<accession>A0A927CG51</accession>
<feature type="compositionally biased region" description="Polar residues" evidence="1">
    <location>
        <begin position="57"/>
        <end position="73"/>
    </location>
</feature>
<dbReference type="RefSeq" id="WP_190931606.1">
    <property type="nucleotide sequence ID" value="NZ_JACXJA010000050.1"/>
</dbReference>
<proteinExistence type="predicted"/>
<feature type="region of interest" description="Disordered" evidence="1">
    <location>
        <begin position="37"/>
        <end position="73"/>
    </location>
</feature>
<organism evidence="2 3">
    <name type="scientific">Paenibacillus oceani</name>
    <dbReference type="NCBI Taxonomy" id="2772510"/>
    <lineage>
        <taxon>Bacteria</taxon>
        <taxon>Bacillati</taxon>
        <taxon>Bacillota</taxon>
        <taxon>Bacilli</taxon>
        <taxon>Bacillales</taxon>
        <taxon>Paenibacillaceae</taxon>
        <taxon>Paenibacillus</taxon>
    </lineage>
</organism>
<evidence type="ECO:0000256" key="1">
    <source>
        <dbReference type="SAM" id="MobiDB-lite"/>
    </source>
</evidence>
<name>A0A927CG51_9BACL</name>
<sequence>MSNLFRLAAAGIALCLAYVLTIRGLAAIQKADAPPPGFAVNEGFDTGEGESKPDGTDTVSPITGKSALGSITPSDTERYDFVQSLQEHNETAGPLYARVTGDRRIEVLIPFNGGRYAHYSFLKDDQDDFIKLQNGAVSVLEQGSIVKLFDTLQPWSNKEFAFNVLPEGAARKAEWIPEHSGVGTAFAESQRISFDGTEITDWTPGKPLQAVGAVKIEQRLKAIFPDDPVHPVADIESLFTADKGGVSIQAKITWLQNATITAGYGMMFPVLSSFAGKLVTSYGNVYDATATDGSVTNLIEDDRASSYAFVPTSGGGNGESGVMVAMNVDDIVKTFRYGEAGRRAAGPIVWLQHRDQTMQKLYPHVYHNHPVKPGDTYEVAGRFFIGEMPPVFTAR</sequence>
<dbReference type="EMBL" id="JACXJA010000050">
    <property type="protein sequence ID" value="MBD2865987.1"/>
    <property type="molecule type" value="Genomic_DNA"/>
</dbReference>
<dbReference type="AlphaFoldDB" id="A0A927CG51"/>
<dbReference type="Proteomes" id="UP000639396">
    <property type="component" value="Unassembled WGS sequence"/>
</dbReference>
<keyword evidence="3" id="KW-1185">Reference proteome</keyword>
<evidence type="ECO:0000313" key="2">
    <source>
        <dbReference type="EMBL" id="MBD2865987.1"/>
    </source>
</evidence>
<comment type="caution">
    <text evidence="2">The sequence shown here is derived from an EMBL/GenBank/DDBJ whole genome shotgun (WGS) entry which is preliminary data.</text>
</comment>